<dbReference type="AlphaFoldDB" id="A0A1C1CD05"/>
<organism evidence="2 3">
    <name type="scientific">Cladophialophora carrionii</name>
    <dbReference type="NCBI Taxonomy" id="86049"/>
    <lineage>
        <taxon>Eukaryota</taxon>
        <taxon>Fungi</taxon>
        <taxon>Dikarya</taxon>
        <taxon>Ascomycota</taxon>
        <taxon>Pezizomycotina</taxon>
        <taxon>Eurotiomycetes</taxon>
        <taxon>Chaetothyriomycetidae</taxon>
        <taxon>Chaetothyriales</taxon>
        <taxon>Herpotrichiellaceae</taxon>
        <taxon>Cladophialophora</taxon>
    </lineage>
</organism>
<dbReference type="OrthoDB" id="25896at2759"/>
<dbReference type="eggNOG" id="ENOG502SQTP">
    <property type="taxonomic scope" value="Eukaryota"/>
</dbReference>
<keyword evidence="3" id="KW-1185">Reference proteome</keyword>
<dbReference type="Proteomes" id="UP000094526">
    <property type="component" value="Unassembled WGS sequence"/>
</dbReference>
<dbReference type="VEuPathDB" id="FungiDB:G647_09180"/>
<name>A0A1C1CD05_9EURO</name>
<feature type="compositionally biased region" description="Basic and acidic residues" evidence="1">
    <location>
        <begin position="139"/>
        <end position="154"/>
    </location>
</feature>
<evidence type="ECO:0000256" key="1">
    <source>
        <dbReference type="SAM" id="MobiDB-lite"/>
    </source>
</evidence>
<protein>
    <submittedName>
        <fullName evidence="2">Uncharacterized protein</fullName>
    </submittedName>
</protein>
<gene>
    <name evidence="2" type="ORF">CLCR_01166</name>
</gene>
<reference evidence="3" key="1">
    <citation type="submission" date="2015-07" db="EMBL/GenBank/DDBJ databases">
        <authorList>
            <person name="Teixeira M.M."/>
            <person name="Souza R.C."/>
            <person name="Almeida L.G."/>
            <person name="Vicente V.A."/>
            <person name="de Hoog S."/>
            <person name="Bocca A.L."/>
            <person name="de Almeida S.R."/>
            <person name="Vasconcelos A.T."/>
            <person name="Felipe M.S."/>
        </authorList>
    </citation>
    <scope>NUCLEOTIDE SEQUENCE [LARGE SCALE GENOMIC DNA]</scope>
    <source>
        <strain evidence="3">KSF</strain>
    </source>
</reference>
<evidence type="ECO:0000313" key="3">
    <source>
        <dbReference type="Proteomes" id="UP000094526"/>
    </source>
</evidence>
<feature type="region of interest" description="Disordered" evidence="1">
    <location>
        <begin position="139"/>
        <end position="279"/>
    </location>
</feature>
<accession>A0A1C1CD05</accession>
<dbReference type="EMBL" id="LGRB01000016">
    <property type="protein sequence ID" value="OCT46348.1"/>
    <property type="molecule type" value="Genomic_DNA"/>
</dbReference>
<sequence length="519" mass="56996">MSGLEPLAVVSAVAGILQAYEAGSKIFRQIKARRQAHGALPPTDRLLESLEKGESEVKKAVEEGKLRFGEDFEIGDTATLFALMQITIDVQKALLAGLAEARSDDGVVDFEMCINSCDKARQDALITLQGLFLRRLAAEQKKADHPRSPPEQAKRSQGQSPTVRERTSENMETQRSPPPRLEKRPTDTESTKALKAGRWLLSRRDRSGESSVTLMESTPVMGSPPAPPARASEPETMLQSRRSTSTSTNSTTTRSSTSTHEGPPPSPARSSTNSSSIAPVRRQTTGYTMHSMGGLSAVAGLSMTSDISTPSTVASLKKSGRCCKKTSELRDGKISEALAHSHAPGSQARTYHCTNKKCHFWAPAVQVANVYQLDNSVICHPSGMRYRRIFLAKCHMQQSDATQTVTYRCLVCLFLGDSQAYEGHDRLLSHLASHRRVELGETRLEGPVVFTNKRVECNRDEFDIDFTEPAKEPIRKPYTVTEAMVVPMSRPQAQLQRSASVVSDSPNFALEERILWAAN</sequence>
<evidence type="ECO:0000313" key="2">
    <source>
        <dbReference type="EMBL" id="OCT46348.1"/>
    </source>
</evidence>
<comment type="caution">
    <text evidence="2">The sequence shown here is derived from an EMBL/GenBank/DDBJ whole genome shotgun (WGS) entry which is preliminary data.</text>
</comment>
<feature type="compositionally biased region" description="Low complexity" evidence="1">
    <location>
        <begin position="268"/>
        <end position="279"/>
    </location>
</feature>
<feature type="compositionally biased region" description="Basic and acidic residues" evidence="1">
    <location>
        <begin position="180"/>
        <end position="192"/>
    </location>
</feature>
<proteinExistence type="predicted"/>
<feature type="compositionally biased region" description="Low complexity" evidence="1">
    <location>
        <begin position="229"/>
        <end position="259"/>
    </location>
</feature>
<dbReference type="VEuPathDB" id="FungiDB:CLCR_01166"/>